<evidence type="ECO:0000313" key="3">
    <source>
        <dbReference type="Proteomes" id="UP001432027"/>
    </source>
</evidence>
<keyword evidence="3" id="KW-1185">Reference proteome</keyword>
<reference evidence="2" key="1">
    <citation type="submission" date="2023-10" db="EMBL/GenBank/DDBJ databases">
        <title>Genome assembly of Pristionchus species.</title>
        <authorList>
            <person name="Yoshida K."/>
            <person name="Sommer R.J."/>
        </authorList>
    </citation>
    <scope>NUCLEOTIDE SEQUENCE</scope>
    <source>
        <strain evidence="2">RS0144</strain>
    </source>
</reference>
<protein>
    <recommendedName>
        <fullName evidence="4">LEM domain-containing protein</fullName>
    </recommendedName>
</protein>
<dbReference type="EMBL" id="BTSX01000003">
    <property type="protein sequence ID" value="GMS90235.1"/>
    <property type="molecule type" value="Genomic_DNA"/>
</dbReference>
<proteinExistence type="predicted"/>
<feature type="region of interest" description="Disordered" evidence="1">
    <location>
        <begin position="1"/>
        <end position="20"/>
    </location>
</feature>
<sequence>MGTVEMTTFPAEKPTRDEKEIRERLRKQGFPEKVIEDYLALTPVPEDATLLTAPESTTTSYDHDADVMHLGHPVSIGTPEQAIDEYQVGS</sequence>
<evidence type="ECO:0000313" key="2">
    <source>
        <dbReference type="EMBL" id="GMS90235.1"/>
    </source>
</evidence>
<name>A0AAV5T561_9BILA</name>
<comment type="caution">
    <text evidence="2">The sequence shown here is derived from an EMBL/GenBank/DDBJ whole genome shotgun (WGS) entry which is preliminary data.</text>
</comment>
<dbReference type="Proteomes" id="UP001432027">
    <property type="component" value="Unassembled WGS sequence"/>
</dbReference>
<evidence type="ECO:0008006" key="4">
    <source>
        <dbReference type="Google" id="ProtNLM"/>
    </source>
</evidence>
<dbReference type="AlphaFoldDB" id="A0AAV5T561"/>
<organism evidence="2 3">
    <name type="scientific">Pristionchus entomophagus</name>
    <dbReference type="NCBI Taxonomy" id="358040"/>
    <lineage>
        <taxon>Eukaryota</taxon>
        <taxon>Metazoa</taxon>
        <taxon>Ecdysozoa</taxon>
        <taxon>Nematoda</taxon>
        <taxon>Chromadorea</taxon>
        <taxon>Rhabditida</taxon>
        <taxon>Rhabditina</taxon>
        <taxon>Diplogasteromorpha</taxon>
        <taxon>Diplogasteroidea</taxon>
        <taxon>Neodiplogasteridae</taxon>
        <taxon>Pristionchus</taxon>
    </lineage>
</organism>
<accession>A0AAV5T561</accession>
<gene>
    <name evidence="2" type="ORF">PENTCL1PPCAC_12410</name>
</gene>
<evidence type="ECO:0000256" key="1">
    <source>
        <dbReference type="SAM" id="MobiDB-lite"/>
    </source>
</evidence>